<evidence type="ECO:0000256" key="6">
    <source>
        <dbReference type="ARBA" id="ARBA00023180"/>
    </source>
</evidence>
<dbReference type="Pfam" id="PF13855">
    <property type="entry name" value="LRR_8"/>
    <property type="match status" value="1"/>
</dbReference>
<dbReference type="Pfam" id="PF00560">
    <property type="entry name" value="LRR_1"/>
    <property type="match status" value="1"/>
</dbReference>
<keyword evidence="8" id="KW-1185">Reference proteome</keyword>
<comment type="subcellular location">
    <subcellularLocation>
        <location evidence="1">Membrane</location>
    </subcellularLocation>
</comment>
<dbReference type="Gene3D" id="3.80.10.10">
    <property type="entry name" value="Ribonuclease Inhibitor"/>
    <property type="match status" value="1"/>
</dbReference>
<dbReference type="STRING" id="74649.A0A2P6PB22"/>
<evidence type="ECO:0000256" key="5">
    <source>
        <dbReference type="ARBA" id="ARBA00023136"/>
    </source>
</evidence>
<evidence type="ECO:0000256" key="1">
    <source>
        <dbReference type="ARBA" id="ARBA00004370"/>
    </source>
</evidence>
<evidence type="ECO:0000256" key="2">
    <source>
        <dbReference type="ARBA" id="ARBA00022614"/>
    </source>
</evidence>
<accession>A0A2P6PB22</accession>
<keyword evidence="2" id="KW-0433">Leucine-rich repeat</keyword>
<dbReference type="PANTHER" id="PTHR48065:SF11">
    <property type="entry name" value="OS11G0213300 PROTEIN"/>
    <property type="match status" value="1"/>
</dbReference>
<keyword evidence="7" id="KW-0808">Transferase</keyword>
<dbReference type="FunFam" id="3.80.10.10:FF:000041">
    <property type="entry name" value="LRR receptor-like serine/threonine-protein kinase ERECTA"/>
    <property type="match status" value="1"/>
</dbReference>
<dbReference type="OMA" id="HEGNLEV"/>
<dbReference type="Proteomes" id="UP000238479">
    <property type="component" value="Chromosome 7"/>
</dbReference>
<dbReference type="AlphaFoldDB" id="A0A2P6PB22"/>
<gene>
    <name evidence="7" type="ORF">RchiOBHm_Chr7g0213601</name>
</gene>
<dbReference type="InterPro" id="IPR003591">
    <property type="entry name" value="Leu-rich_rpt_typical-subtyp"/>
</dbReference>
<protein>
    <submittedName>
        <fullName evidence="7">Putative non-specific serine/threonine protein kinase</fullName>
        <ecNumber evidence="7">2.7.11.1</ecNumber>
    </submittedName>
</protein>
<comment type="caution">
    <text evidence="7">The sequence shown here is derived from an EMBL/GenBank/DDBJ whole genome shotgun (WGS) entry which is preliminary data.</text>
</comment>
<dbReference type="PANTHER" id="PTHR48065">
    <property type="entry name" value="OS10G0469600 PROTEIN"/>
    <property type="match status" value="1"/>
</dbReference>
<evidence type="ECO:0000313" key="7">
    <source>
        <dbReference type="EMBL" id="PRQ19118.1"/>
    </source>
</evidence>
<dbReference type="SUPFAM" id="SSF52058">
    <property type="entry name" value="L domain-like"/>
    <property type="match status" value="1"/>
</dbReference>
<keyword evidence="6" id="KW-0325">Glycoprotein</keyword>
<dbReference type="InterPro" id="IPR001611">
    <property type="entry name" value="Leu-rich_rpt"/>
</dbReference>
<dbReference type="Gramene" id="PRQ19118">
    <property type="protein sequence ID" value="PRQ19118"/>
    <property type="gene ID" value="RchiOBHm_Chr7g0213601"/>
</dbReference>
<evidence type="ECO:0000313" key="8">
    <source>
        <dbReference type="Proteomes" id="UP000238479"/>
    </source>
</evidence>
<keyword evidence="4" id="KW-0677">Repeat</keyword>
<reference evidence="7 8" key="1">
    <citation type="journal article" date="2018" name="Nat. Genet.">
        <title>The Rosa genome provides new insights in the design of modern roses.</title>
        <authorList>
            <person name="Bendahmane M."/>
        </authorList>
    </citation>
    <scope>NUCLEOTIDE SEQUENCE [LARGE SCALE GENOMIC DNA]</scope>
    <source>
        <strain evidence="8">cv. Old Blush</strain>
    </source>
</reference>
<organism evidence="7 8">
    <name type="scientific">Rosa chinensis</name>
    <name type="common">China rose</name>
    <dbReference type="NCBI Taxonomy" id="74649"/>
    <lineage>
        <taxon>Eukaryota</taxon>
        <taxon>Viridiplantae</taxon>
        <taxon>Streptophyta</taxon>
        <taxon>Embryophyta</taxon>
        <taxon>Tracheophyta</taxon>
        <taxon>Spermatophyta</taxon>
        <taxon>Magnoliopsida</taxon>
        <taxon>eudicotyledons</taxon>
        <taxon>Gunneridae</taxon>
        <taxon>Pentapetalae</taxon>
        <taxon>rosids</taxon>
        <taxon>fabids</taxon>
        <taxon>Rosales</taxon>
        <taxon>Rosaceae</taxon>
        <taxon>Rosoideae</taxon>
        <taxon>Rosoideae incertae sedis</taxon>
        <taxon>Rosa</taxon>
    </lineage>
</organism>
<dbReference type="InterPro" id="IPR032675">
    <property type="entry name" value="LRR_dom_sf"/>
</dbReference>
<sequence>MEGPISSILSNVSYLDLSNNRFSEIASFFCAPKVKMLKFLYLSSNYVLEELPNCWRHLVNLELLDLSDNVFFGKIPTNIGSLFQMETLKLRNNTLVGELPSSMMNYTSLAVTDLADNKLSSSVPEWLGDSLPNLVILMLQSNQFSGNLPSQLCHLTRTNFGFLYD</sequence>
<dbReference type="GO" id="GO:0004674">
    <property type="term" value="F:protein serine/threonine kinase activity"/>
    <property type="evidence" value="ECO:0007669"/>
    <property type="project" value="UniProtKB-KW"/>
</dbReference>
<dbReference type="SMART" id="SM00369">
    <property type="entry name" value="LRR_TYP"/>
    <property type="match status" value="3"/>
</dbReference>
<proteinExistence type="predicted"/>
<dbReference type="EMBL" id="PDCK01000045">
    <property type="protein sequence ID" value="PRQ19118.1"/>
    <property type="molecule type" value="Genomic_DNA"/>
</dbReference>
<keyword evidence="7" id="KW-0723">Serine/threonine-protein kinase</keyword>
<keyword evidence="7" id="KW-0418">Kinase</keyword>
<keyword evidence="5" id="KW-0472">Membrane</keyword>
<dbReference type="GO" id="GO:0016020">
    <property type="term" value="C:membrane"/>
    <property type="evidence" value="ECO:0007669"/>
    <property type="project" value="UniProtKB-SubCell"/>
</dbReference>
<dbReference type="EC" id="2.7.11.1" evidence="7"/>
<evidence type="ECO:0000256" key="4">
    <source>
        <dbReference type="ARBA" id="ARBA00022737"/>
    </source>
</evidence>
<evidence type="ECO:0000256" key="3">
    <source>
        <dbReference type="ARBA" id="ARBA00022729"/>
    </source>
</evidence>
<keyword evidence="3" id="KW-0732">Signal</keyword>
<name>A0A2P6PB22_ROSCH</name>